<gene>
    <name evidence="8" type="ORF">FCM35_KLT21386</name>
</gene>
<accession>A0A833VD59</accession>
<dbReference type="PANTHER" id="PTHR15422:SF24">
    <property type="entry name" value="DOMON RELATED DOMAIN-CONTAINING PROTEIN"/>
    <property type="match status" value="1"/>
</dbReference>
<keyword evidence="6" id="KW-0472">Membrane</keyword>
<keyword evidence="7" id="KW-0732">Signal</keyword>
<comment type="cofactor">
    <cofactor evidence="1">
        <name>heme b</name>
        <dbReference type="ChEBI" id="CHEBI:60344"/>
    </cofactor>
</comment>
<keyword evidence="4" id="KW-0479">Metal-binding</keyword>
<dbReference type="Proteomes" id="UP000623129">
    <property type="component" value="Unassembled WGS sequence"/>
</dbReference>
<keyword evidence="6" id="KW-0812">Transmembrane</keyword>
<keyword evidence="6" id="KW-1133">Transmembrane helix</keyword>
<dbReference type="EMBL" id="SWLB01000009">
    <property type="protein sequence ID" value="KAF3334782.1"/>
    <property type="molecule type" value="Genomic_DNA"/>
</dbReference>
<comment type="subcellular location">
    <subcellularLocation>
        <location evidence="2">Membrane</location>
        <topology evidence="2">Multi-pass membrane protein</topology>
    </subcellularLocation>
</comment>
<feature type="chain" id="PRO_5032407338" evidence="7">
    <location>
        <begin position="29"/>
        <end position="188"/>
    </location>
</feature>
<dbReference type="PANTHER" id="PTHR15422">
    <property type="entry name" value="OS05G0565100 PROTEIN"/>
    <property type="match status" value="1"/>
</dbReference>
<evidence type="ECO:0000256" key="7">
    <source>
        <dbReference type="SAM" id="SignalP"/>
    </source>
</evidence>
<evidence type="ECO:0000256" key="1">
    <source>
        <dbReference type="ARBA" id="ARBA00001970"/>
    </source>
</evidence>
<evidence type="ECO:0000256" key="3">
    <source>
        <dbReference type="ARBA" id="ARBA00022617"/>
    </source>
</evidence>
<dbReference type="AlphaFoldDB" id="A0A833VD59"/>
<dbReference type="InterPro" id="IPR045150">
    <property type="entry name" value="CYB561D1/2"/>
</dbReference>
<comment type="caution">
    <text evidence="8">The sequence shown here is derived from an EMBL/GenBank/DDBJ whole genome shotgun (WGS) entry which is preliminary data.</text>
</comment>
<reference evidence="8" key="1">
    <citation type="submission" date="2020-01" db="EMBL/GenBank/DDBJ databases">
        <title>Genome sequence of Kobresia littledalei, the first chromosome-level genome in the family Cyperaceae.</title>
        <authorList>
            <person name="Qu G."/>
        </authorList>
    </citation>
    <scope>NUCLEOTIDE SEQUENCE</scope>
    <source>
        <strain evidence="8">C.B.Clarke</strain>
        <tissue evidence="8">Leaf</tissue>
    </source>
</reference>
<dbReference type="Gene3D" id="1.20.120.1770">
    <property type="match status" value="1"/>
</dbReference>
<dbReference type="GO" id="GO:0140575">
    <property type="term" value="F:transmembrane monodehydroascorbate reductase activity"/>
    <property type="evidence" value="ECO:0007669"/>
    <property type="project" value="InterPro"/>
</dbReference>
<evidence type="ECO:0000313" key="8">
    <source>
        <dbReference type="EMBL" id="KAF3334782.1"/>
    </source>
</evidence>
<evidence type="ECO:0000256" key="4">
    <source>
        <dbReference type="ARBA" id="ARBA00022723"/>
    </source>
</evidence>
<evidence type="ECO:0000256" key="6">
    <source>
        <dbReference type="SAM" id="Phobius"/>
    </source>
</evidence>
<keyword evidence="5" id="KW-0408">Iron</keyword>
<proteinExistence type="predicted"/>
<dbReference type="GO" id="GO:0016020">
    <property type="term" value="C:membrane"/>
    <property type="evidence" value="ECO:0007669"/>
    <property type="project" value="UniProtKB-SubCell"/>
</dbReference>
<organism evidence="8 9">
    <name type="scientific">Carex littledalei</name>
    <dbReference type="NCBI Taxonomy" id="544730"/>
    <lineage>
        <taxon>Eukaryota</taxon>
        <taxon>Viridiplantae</taxon>
        <taxon>Streptophyta</taxon>
        <taxon>Embryophyta</taxon>
        <taxon>Tracheophyta</taxon>
        <taxon>Spermatophyta</taxon>
        <taxon>Magnoliopsida</taxon>
        <taxon>Liliopsida</taxon>
        <taxon>Poales</taxon>
        <taxon>Cyperaceae</taxon>
        <taxon>Cyperoideae</taxon>
        <taxon>Cariceae</taxon>
        <taxon>Carex</taxon>
        <taxon>Carex subgen. Euthyceras</taxon>
    </lineage>
</organism>
<feature type="transmembrane region" description="Helical" evidence="6">
    <location>
        <begin position="53"/>
        <end position="79"/>
    </location>
</feature>
<dbReference type="OrthoDB" id="19261at2759"/>
<evidence type="ECO:0000256" key="5">
    <source>
        <dbReference type="ARBA" id="ARBA00023004"/>
    </source>
</evidence>
<evidence type="ECO:0000256" key="2">
    <source>
        <dbReference type="ARBA" id="ARBA00004141"/>
    </source>
</evidence>
<protein>
    <submittedName>
        <fullName evidence="8">Cytochrome b561 domain-containing protein</fullName>
    </submittedName>
</protein>
<feature type="signal peptide" evidence="7">
    <location>
        <begin position="1"/>
        <end position="28"/>
    </location>
</feature>
<evidence type="ECO:0000313" key="9">
    <source>
        <dbReference type="Proteomes" id="UP000623129"/>
    </source>
</evidence>
<dbReference type="GO" id="GO:0046872">
    <property type="term" value="F:metal ion binding"/>
    <property type="evidence" value="ECO:0007669"/>
    <property type="project" value="UniProtKB-KW"/>
</dbReference>
<name>A0A833VD59_9POAL</name>
<feature type="transmembrane region" description="Helical" evidence="6">
    <location>
        <begin position="91"/>
        <end position="111"/>
    </location>
</feature>
<dbReference type="GO" id="GO:0020037">
    <property type="term" value="F:heme binding"/>
    <property type="evidence" value="ECO:0007669"/>
    <property type="project" value="TreeGrafter"/>
</dbReference>
<keyword evidence="3" id="KW-0349">Heme</keyword>
<keyword evidence="9" id="KW-1185">Reference proteome</keyword>
<sequence length="188" mass="21008">MLALKREKTVVIFVWFVLLTIIVPSVESARNYTDQSHNDSQSSPMKLNPKLSLQIKIHALLLWGSVGFLMPIGILVIRFASSCTCGKYSRVLFYLHVVLQIAAVALATAGAGCKSKEHLVPDSLVGWNHYLHGGNSKHLHRPPHIPQENLQECKTMGSSFHLRGFFDRFRLSITRSMAIHFGTRSSAL</sequence>